<dbReference type="Proteomes" id="UP000527355">
    <property type="component" value="Unassembled WGS sequence"/>
</dbReference>
<keyword evidence="2" id="KW-1185">Reference proteome</keyword>
<comment type="caution">
    <text evidence="1">The sequence shown here is derived from an EMBL/GenBank/DDBJ whole genome shotgun (WGS) entry which is preliminary data.</text>
</comment>
<accession>A0A7J8ANH0</accession>
<proteinExistence type="predicted"/>
<evidence type="ECO:0000313" key="2">
    <source>
        <dbReference type="Proteomes" id="UP000527355"/>
    </source>
</evidence>
<dbReference type="EMBL" id="JABWUV010000001">
    <property type="protein sequence ID" value="KAF6387779.1"/>
    <property type="molecule type" value="Genomic_DNA"/>
</dbReference>
<protein>
    <submittedName>
        <fullName evidence="1">Uncharacterized protein</fullName>
    </submittedName>
</protein>
<organism evidence="1 2">
    <name type="scientific">Myotis myotis</name>
    <name type="common">Greater mouse-eared bat</name>
    <name type="synonym">Vespertilio myotis</name>
    <dbReference type="NCBI Taxonomy" id="51298"/>
    <lineage>
        <taxon>Eukaryota</taxon>
        <taxon>Metazoa</taxon>
        <taxon>Chordata</taxon>
        <taxon>Craniata</taxon>
        <taxon>Vertebrata</taxon>
        <taxon>Euteleostomi</taxon>
        <taxon>Mammalia</taxon>
        <taxon>Eutheria</taxon>
        <taxon>Laurasiatheria</taxon>
        <taxon>Chiroptera</taxon>
        <taxon>Yangochiroptera</taxon>
        <taxon>Vespertilionidae</taxon>
        <taxon>Myotis</taxon>
    </lineage>
</organism>
<name>A0A7J8ANH0_MYOMY</name>
<gene>
    <name evidence="1" type="ORF">mMyoMyo1_008214</name>
</gene>
<sequence length="124" mass="14557">MFLLILERQRKRERERERERGICCLLHTPYWELGPQPGPVPWPRIKLATFWCMTPNQWSRTSQRTNIRFSIELAGLPSLTAATVLVPHIRVGFFAHYLFPGKASERPGLHGYKNYCHAFSVHRK</sequence>
<reference evidence="1 2" key="1">
    <citation type="journal article" date="2020" name="Nature">
        <title>Six reference-quality genomes reveal evolution of bat adaptations.</title>
        <authorList>
            <person name="Jebb D."/>
            <person name="Huang Z."/>
            <person name="Pippel M."/>
            <person name="Hughes G.M."/>
            <person name="Lavrichenko K."/>
            <person name="Devanna P."/>
            <person name="Winkler S."/>
            <person name="Jermiin L.S."/>
            <person name="Skirmuntt E.C."/>
            <person name="Katzourakis A."/>
            <person name="Burkitt-Gray L."/>
            <person name="Ray D.A."/>
            <person name="Sullivan K.A.M."/>
            <person name="Roscito J.G."/>
            <person name="Kirilenko B.M."/>
            <person name="Davalos L.M."/>
            <person name="Corthals A.P."/>
            <person name="Power M.L."/>
            <person name="Jones G."/>
            <person name="Ransome R.D."/>
            <person name="Dechmann D.K.N."/>
            <person name="Locatelli A.G."/>
            <person name="Puechmaille S.J."/>
            <person name="Fedrigo O."/>
            <person name="Jarvis E.D."/>
            <person name="Hiller M."/>
            <person name="Vernes S.C."/>
            <person name="Myers E.W."/>
            <person name="Teeling E.C."/>
        </authorList>
    </citation>
    <scope>NUCLEOTIDE SEQUENCE [LARGE SCALE GENOMIC DNA]</scope>
    <source>
        <strain evidence="1">MMyoMyo1</strain>
        <tissue evidence="1">Flight muscle</tissue>
    </source>
</reference>
<evidence type="ECO:0000313" key="1">
    <source>
        <dbReference type="EMBL" id="KAF6387779.1"/>
    </source>
</evidence>
<dbReference type="AlphaFoldDB" id="A0A7J8ANH0"/>